<feature type="compositionally biased region" description="Basic residues" evidence="8">
    <location>
        <begin position="180"/>
        <end position="196"/>
    </location>
</feature>
<evidence type="ECO:0000256" key="2">
    <source>
        <dbReference type="ARBA" id="ARBA00006801"/>
    </source>
</evidence>
<feature type="region of interest" description="Disordered" evidence="8">
    <location>
        <begin position="824"/>
        <end position="854"/>
    </location>
</feature>
<dbReference type="SUPFAM" id="SSF51197">
    <property type="entry name" value="Clavaminate synthase-like"/>
    <property type="match status" value="1"/>
</dbReference>
<dbReference type="GO" id="GO:0032454">
    <property type="term" value="F:histone H3K9 demethylase activity"/>
    <property type="evidence" value="ECO:0007669"/>
    <property type="project" value="InterPro"/>
</dbReference>
<reference evidence="11 12" key="1">
    <citation type="journal article" date="2021" name="Commun. Biol.">
        <title>The genome of Shorea leprosula (Dipterocarpaceae) highlights the ecological relevance of drought in aseasonal tropical rainforests.</title>
        <authorList>
            <person name="Ng K.K.S."/>
            <person name="Kobayashi M.J."/>
            <person name="Fawcett J.A."/>
            <person name="Hatakeyama M."/>
            <person name="Paape T."/>
            <person name="Ng C.H."/>
            <person name="Ang C.C."/>
            <person name="Tnah L.H."/>
            <person name="Lee C.T."/>
            <person name="Nishiyama T."/>
            <person name="Sese J."/>
            <person name="O'Brien M.J."/>
            <person name="Copetti D."/>
            <person name="Mohd Noor M.I."/>
            <person name="Ong R.C."/>
            <person name="Putra M."/>
            <person name="Sireger I.Z."/>
            <person name="Indrioko S."/>
            <person name="Kosugi Y."/>
            <person name="Izuno A."/>
            <person name="Isagi Y."/>
            <person name="Lee S.L."/>
            <person name="Shimizu K.K."/>
        </authorList>
    </citation>
    <scope>NUCLEOTIDE SEQUENCE [LARGE SCALE GENOMIC DNA]</scope>
    <source>
        <strain evidence="11">214</strain>
    </source>
</reference>
<feature type="compositionally biased region" description="Acidic residues" evidence="8">
    <location>
        <begin position="115"/>
        <end position="124"/>
    </location>
</feature>
<proteinExistence type="inferred from homology"/>
<dbReference type="PANTHER" id="PTHR12549">
    <property type="entry name" value="JMJC DOMAIN-CONTAINING HISTONE DEMETHYLATION PROTEIN"/>
    <property type="match status" value="1"/>
</dbReference>
<dbReference type="InterPro" id="IPR003347">
    <property type="entry name" value="JmjC_dom"/>
</dbReference>
<dbReference type="Gene3D" id="2.60.120.650">
    <property type="entry name" value="Cupin"/>
    <property type="match status" value="1"/>
</dbReference>
<dbReference type="GO" id="GO:0006357">
    <property type="term" value="P:regulation of transcription by RNA polymerase II"/>
    <property type="evidence" value="ECO:0007669"/>
    <property type="project" value="TreeGrafter"/>
</dbReference>
<organism evidence="11 12">
    <name type="scientific">Rubroshorea leprosula</name>
    <dbReference type="NCBI Taxonomy" id="152421"/>
    <lineage>
        <taxon>Eukaryota</taxon>
        <taxon>Viridiplantae</taxon>
        <taxon>Streptophyta</taxon>
        <taxon>Embryophyta</taxon>
        <taxon>Tracheophyta</taxon>
        <taxon>Spermatophyta</taxon>
        <taxon>Magnoliopsida</taxon>
        <taxon>eudicotyledons</taxon>
        <taxon>Gunneridae</taxon>
        <taxon>Pentapetalae</taxon>
        <taxon>rosids</taxon>
        <taxon>malvids</taxon>
        <taxon>Malvales</taxon>
        <taxon>Dipterocarpaceae</taxon>
        <taxon>Rubroshorea</taxon>
    </lineage>
</organism>
<keyword evidence="12" id="KW-1185">Reference proteome</keyword>
<dbReference type="PROSITE" id="PS51184">
    <property type="entry name" value="JMJC"/>
    <property type="match status" value="1"/>
</dbReference>
<dbReference type="InterPro" id="IPR045109">
    <property type="entry name" value="LSDs-like"/>
</dbReference>
<evidence type="ECO:0000256" key="8">
    <source>
        <dbReference type="SAM" id="MobiDB-lite"/>
    </source>
</evidence>
<evidence type="ECO:0000259" key="9">
    <source>
        <dbReference type="PROSITE" id="PS50089"/>
    </source>
</evidence>
<gene>
    <name evidence="11" type="ORF">SLEP1_g31491</name>
</gene>
<protein>
    <recommendedName>
        <fullName evidence="13">Lysine-specific demethylase JMJ25-like</fullName>
    </recommendedName>
</protein>
<feature type="compositionally biased region" description="Basic and acidic residues" evidence="8">
    <location>
        <begin position="143"/>
        <end position="179"/>
    </location>
</feature>
<dbReference type="PROSITE" id="PS50089">
    <property type="entry name" value="ZF_RING_2"/>
    <property type="match status" value="1"/>
</dbReference>
<feature type="domain" description="RING-type" evidence="9">
    <location>
        <begin position="290"/>
        <end position="337"/>
    </location>
</feature>
<dbReference type="PANTHER" id="PTHR12549:SF11">
    <property type="entry name" value="LYSINE-SPECIFIC DEMETHYLASE JMJ25"/>
    <property type="match status" value="1"/>
</dbReference>
<keyword evidence="4" id="KW-0805">Transcription regulation</keyword>
<dbReference type="GO" id="GO:0031490">
    <property type="term" value="F:chromatin DNA binding"/>
    <property type="evidence" value="ECO:0007669"/>
    <property type="project" value="TreeGrafter"/>
</dbReference>
<evidence type="ECO:0000256" key="7">
    <source>
        <dbReference type="PROSITE-ProRule" id="PRU00175"/>
    </source>
</evidence>
<keyword evidence="6" id="KW-0539">Nucleus</keyword>
<keyword evidence="5" id="KW-0804">Transcription</keyword>
<feature type="domain" description="JmjC" evidence="10">
    <location>
        <begin position="729"/>
        <end position="983"/>
    </location>
</feature>
<feature type="compositionally biased region" description="Basic and acidic residues" evidence="8">
    <location>
        <begin position="267"/>
        <end position="281"/>
    </location>
</feature>
<evidence type="ECO:0000259" key="10">
    <source>
        <dbReference type="PROSITE" id="PS51184"/>
    </source>
</evidence>
<feature type="compositionally biased region" description="Acidic residues" evidence="8">
    <location>
        <begin position="212"/>
        <end position="223"/>
    </location>
</feature>
<feature type="compositionally biased region" description="Basic and acidic residues" evidence="8">
    <location>
        <begin position="56"/>
        <end position="68"/>
    </location>
</feature>
<dbReference type="AlphaFoldDB" id="A0AAV5KAH3"/>
<feature type="compositionally biased region" description="Basic and acidic residues" evidence="8">
    <location>
        <begin position="19"/>
        <end position="43"/>
    </location>
</feature>
<dbReference type="GO" id="GO:0000118">
    <property type="term" value="C:histone deacetylase complex"/>
    <property type="evidence" value="ECO:0007669"/>
    <property type="project" value="TreeGrafter"/>
</dbReference>
<dbReference type="GO" id="GO:0000785">
    <property type="term" value="C:chromatin"/>
    <property type="evidence" value="ECO:0007669"/>
    <property type="project" value="TreeGrafter"/>
</dbReference>
<dbReference type="GO" id="GO:0008270">
    <property type="term" value="F:zinc ion binding"/>
    <property type="evidence" value="ECO:0007669"/>
    <property type="project" value="UniProtKB-KW"/>
</dbReference>
<comment type="caution">
    <text evidence="11">The sequence shown here is derived from an EMBL/GenBank/DDBJ whole genome shotgun (WGS) entry which is preliminary data.</text>
</comment>
<dbReference type="EMBL" id="BPVZ01000057">
    <property type="protein sequence ID" value="GKV21517.1"/>
    <property type="molecule type" value="Genomic_DNA"/>
</dbReference>
<keyword evidence="3" id="KW-0479">Metal-binding</keyword>
<dbReference type="Pfam" id="PF02373">
    <property type="entry name" value="JmjC"/>
    <property type="match status" value="1"/>
</dbReference>
<evidence type="ECO:0000256" key="5">
    <source>
        <dbReference type="ARBA" id="ARBA00023163"/>
    </source>
</evidence>
<feature type="compositionally biased region" description="Polar residues" evidence="8">
    <location>
        <begin position="826"/>
        <end position="841"/>
    </location>
</feature>
<evidence type="ECO:0000313" key="11">
    <source>
        <dbReference type="EMBL" id="GKV21517.1"/>
    </source>
</evidence>
<keyword evidence="7" id="KW-0863">Zinc-finger</keyword>
<feature type="compositionally biased region" description="Basic residues" evidence="8">
    <location>
        <begin position="129"/>
        <end position="142"/>
    </location>
</feature>
<comment type="similarity">
    <text evidence="2">Belongs to the JARID1 histone demethylase family.</text>
</comment>
<sequence length="1030" mass="117229">MPRGRKRQRPERSPGISERLPERVEKAEGDGKEDGSGDNKDGGCEPVVEDAEGEYEEVRDLEVGKVENGESCDNMGLDFEKEGDDRFSTDEKVQESGGDTLKKRLRRVPKKVYYDEEEGEEDDGSLSKRSGRKRRKKGRTSKRGGEEDTNNQKEDDNQEVEKHEKDDNSDAISADDKKVAVKKRGRRGRQKGKVPKIQHNEGKDVNGAVPEVEGEEGSDDLGEDSTNKETPHKAREGKGKEEEKASSSMSMRFGYSLRASKPSTVEETSRNGTKSDPEASHRLKEESLMCHQCQRNDKGRVVRCKKCKRKRYCVPCITTWYPKTSEDDIAEACPVCRYNCNCKACLRKDGPLKNKNLMLEFSKHEKDQHSKYLLQAVLPYIKQFSEEQITEKEVEAKIRGSSPSDIHPQQAFCSPKERVYCDNCRTSIVDFHRSCPKCTYDLCLICCRELRDGCLQGSQKEVIMQYVDSGFDYLHGKLPPLKKDNCDDLPSKINDEKHVSEIYLWKANENGSIPCPSKDFGGCGDGLLELRCMFEENAVVELVGKAERIAMALDLKQMSESLKQQCSCYNSVGEIDVENNKLRKAASRENLNDNYLYCPTVMDIQNGDLEHFQKHWAKGEPIIVSDVLDNASGLSWEPMVMWRACRQISNIKHGQHLDEKAIHCLDCCEVEINIHQFFKGYTDGMSDRVSWPTLLKLKDWPPSDKFEKRLPRHYDEFVYCLPFKEYTHPQYGALNLYTKLPENSLKPDMGPKTYIAYGVPQELGRGDSVTKLHCDMSDAVNVLTHTAEVKLPAKHLEIIKNLKKRHHAQDQKEFFGIDVEVEMTKPTDQADGNPTSDNQSGDEGGSQENGEDDKVSEQMFAGSEVADGGAVWDIFRKEDVPKLQCYLKKHFREFRHIHCNPISQVVHPIHDQTFFLTMEHKAKLKEEYGIEPWTFIQKVGDAVFIPAGCPHQVRNVKSCIKVALDFVSPENLGDCFRITEEFRVLPHNHRAKEDKLEVKKTTLHALCEAANYLDQNTKVELKLRGKEKNG</sequence>
<feature type="compositionally biased region" description="Basic and acidic residues" evidence="8">
    <location>
        <begin position="78"/>
        <end position="94"/>
    </location>
</feature>
<evidence type="ECO:0000256" key="4">
    <source>
        <dbReference type="ARBA" id="ARBA00023015"/>
    </source>
</evidence>
<evidence type="ECO:0000256" key="6">
    <source>
        <dbReference type="ARBA" id="ARBA00023242"/>
    </source>
</evidence>
<feature type="region of interest" description="Disordered" evidence="8">
    <location>
        <begin position="1"/>
        <end position="281"/>
    </location>
</feature>
<keyword evidence="7" id="KW-0862">Zinc</keyword>
<evidence type="ECO:0008006" key="13">
    <source>
        <dbReference type="Google" id="ProtNLM"/>
    </source>
</evidence>
<name>A0AAV5KAH3_9ROSI</name>
<dbReference type="GO" id="GO:0003712">
    <property type="term" value="F:transcription coregulator activity"/>
    <property type="evidence" value="ECO:0007669"/>
    <property type="project" value="TreeGrafter"/>
</dbReference>
<dbReference type="InterPro" id="IPR001841">
    <property type="entry name" value="Znf_RING"/>
</dbReference>
<evidence type="ECO:0000256" key="1">
    <source>
        <dbReference type="ARBA" id="ARBA00004123"/>
    </source>
</evidence>
<comment type="subcellular location">
    <subcellularLocation>
        <location evidence="1">Nucleus</location>
    </subcellularLocation>
</comment>
<evidence type="ECO:0000313" key="12">
    <source>
        <dbReference type="Proteomes" id="UP001054252"/>
    </source>
</evidence>
<dbReference type="SMART" id="SM00558">
    <property type="entry name" value="JmjC"/>
    <property type="match status" value="1"/>
</dbReference>
<accession>A0AAV5KAH3</accession>
<feature type="compositionally biased region" description="Basic and acidic residues" evidence="8">
    <location>
        <begin position="225"/>
        <end position="245"/>
    </location>
</feature>
<dbReference type="Proteomes" id="UP001054252">
    <property type="component" value="Unassembled WGS sequence"/>
</dbReference>
<dbReference type="Pfam" id="PF10497">
    <property type="entry name" value="zf-4CXXC_R1"/>
    <property type="match status" value="1"/>
</dbReference>
<evidence type="ECO:0000256" key="3">
    <source>
        <dbReference type="ARBA" id="ARBA00022723"/>
    </source>
</evidence>
<dbReference type="InterPro" id="IPR018866">
    <property type="entry name" value="Znf-4CXXC_R1"/>
</dbReference>